<evidence type="ECO:0000256" key="1">
    <source>
        <dbReference type="SAM" id="MobiDB-lite"/>
    </source>
</evidence>
<reference evidence="3" key="1">
    <citation type="submission" date="2025-08" db="UniProtKB">
        <authorList>
            <consortium name="RefSeq"/>
        </authorList>
    </citation>
    <scope>IDENTIFICATION</scope>
</reference>
<name>A0A3Q0IQF1_DIACI</name>
<keyword evidence="2" id="KW-1185">Reference proteome</keyword>
<dbReference type="PANTHER" id="PTHR22955:SF77">
    <property type="entry name" value="ASPARTIC PUTATIVE DOMAIN-CONTAINING PROTEIN-RELATED"/>
    <property type="match status" value="1"/>
</dbReference>
<evidence type="ECO:0000313" key="2">
    <source>
        <dbReference type="Proteomes" id="UP000079169"/>
    </source>
</evidence>
<feature type="compositionally biased region" description="Polar residues" evidence="1">
    <location>
        <begin position="166"/>
        <end position="176"/>
    </location>
</feature>
<evidence type="ECO:0000313" key="3">
    <source>
        <dbReference type="RefSeq" id="XP_026676853.1"/>
    </source>
</evidence>
<dbReference type="InterPro" id="IPR008042">
    <property type="entry name" value="Retrotrans_Pao"/>
</dbReference>
<sequence>MGACVYVHVVHPDNSTHVHLACAKSKVAPMKYVTIPRLELCAALLLSKLLLVVTEIFAARYDIQNVFCFTDSTVALSWIISEPFKWNTFVANRVSKIQEVVHQNNWYHVQGVENPADVLSRGTSPSELVGNSLYWNGPPWVKQPTDQWELSRKPQANIPDHDEPTEPSTSRLSSIP</sequence>
<dbReference type="AlphaFoldDB" id="A0A3Q0IQF1"/>
<gene>
    <name evidence="3" type="primary">LOC113466008</name>
</gene>
<dbReference type="PaxDb" id="121845-A0A3Q0IQF1"/>
<dbReference type="PANTHER" id="PTHR22955">
    <property type="entry name" value="RETROTRANSPOSON"/>
    <property type="match status" value="1"/>
</dbReference>
<dbReference type="KEGG" id="dci:113466008"/>
<protein>
    <submittedName>
        <fullName evidence="3">Uncharacterized protein LOC113466008</fullName>
    </submittedName>
</protein>
<dbReference type="Pfam" id="PF05380">
    <property type="entry name" value="Peptidase_A17"/>
    <property type="match status" value="1"/>
</dbReference>
<dbReference type="RefSeq" id="XP_026676853.1">
    <property type="nucleotide sequence ID" value="XM_026821052.1"/>
</dbReference>
<organism evidence="2 3">
    <name type="scientific">Diaphorina citri</name>
    <name type="common">Asian citrus psyllid</name>
    <dbReference type="NCBI Taxonomy" id="121845"/>
    <lineage>
        <taxon>Eukaryota</taxon>
        <taxon>Metazoa</taxon>
        <taxon>Ecdysozoa</taxon>
        <taxon>Arthropoda</taxon>
        <taxon>Hexapoda</taxon>
        <taxon>Insecta</taxon>
        <taxon>Pterygota</taxon>
        <taxon>Neoptera</taxon>
        <taxon>Paraneoptera</taxon>
        <taxon>Hemiptera</taxon>
        <taxon>Sternorrhyncha</taxon>
        <taxon>Psylloidea</taxon>
        <taxon>Psyllidae</taxon>
        <taxon>Diaphorininae</taxon>
        <taxon>Diaphorina</taxon>
    </lineage>
</organism>
<dbReference type="GeneID" id="113466008"/>
<dbReference type="Proteomes" id="UP000079169">
    <property type="component" value="Unplaced"/>
</dbReference>
<dbReference type="STRING" id="121845.A0A3Q0IQF1"/>
<accession>A0A3Q0IQF1</accession>
<proteinExistence type="predicted"/>
<feature type="region of interest" description="Disordered" evidence="1">
    <location>
        <begin position="146"/>
        <end position="176"/>
    </location>
</feature>